<gene>
    <name evidence="1" type="ORF">FNV43_RR21712</name>
</gene>
<sequence length="213" mass="23651">MTQCGCSSGSAISAVVNMATVSLRFKNMLINDMVCILILVPLRLDSNTPRIVSYAVYVLDAIVGIDHNFNATIEMSKYIPKGGYAQFLRHDGLKAKRIGIVRYAFSDFSIDKNFSHSNISATFQDIKEKLKKFGQHMLLKAEAINGFGNEWNSTFGFQAKQTHFQAACGVIPGRNLLAKLGASWSLNMLYFADHELKAKAQMILQTLIHTVLP</sequence>
<comment type="caution">
    <text evidence="1">The sequence shown here is derived from an EMBL/GenBank/DDBJ whole genome shotgun (WGS) entry which is preliminary data.</text>
</comment>
<name>A0A8K0DNW0_9ROSA</name>
<evidence type="ECO:0000313" key="1">
    <source>
        <dbReference type="EMBL" id="KAF3434627.1"/>
    </source>
</evidence>
<proteinExistence type="predicted"/>
<dbReference type="PANTHER" id="PTHR42678:SF34">
    <property type="entry name" value="OS04G0183300 PROTEIN"/>
    <property type="match status" value="1"/>
</dbReference>
<dbReference type="PANTHER" id="PTHR42678">
    <property type="entry name" value="AMIDASE"/>
    <property type="match status" value="1"/>
</dbReference>
<organism evidence="1 2">
    <name type="scientific">Rhamnella rubrinervis</name>
    <dbReference type="NCBI Taxonomy" id="2594499"/>
    <lineage>
        <taxon>Eukaryota</taxon>
        <taxon>Viridiplantae</taxon>
        <taxon>Streptophyta</taxon>
        <taxon>Embryophyta</taxon>
        <taxon>Tracheophyta</taxon>
        <taxon>Spermatophyta</taxon>
        <taxon>Magnoliopsida</taxon>
        <taxon>eudicotyledons</taxon>
        <taxon>Gunneridae</taxon>
        <taxon>Pentapetalae</taxon>
        <taxon>rosids</taxon>
        <taxon>fabids</taxon>
        <taxon>Rosales</taxon>
        <taxon>Rhamnaceae</taxon>
        <taxon>rhamnoid group</taxon>
        <taxon>Rhamneae</taxon>
        <taxon>Rhamnella</taxon>
    </lineage>
</organism>
<evidence type="ECO:0000313" key="2">
    <source>
        <dbReference type="Proteomes" id="UP000796880"/>
    </source>
</evidence>
<dbReference type="EMBL" id="VOIH02000010">
    <property type="protein sequence ID" value="KAF3434627.1"/>
    <property type="molecule type" value="Genomic_DNA"/>
</dbReference>
<reference evidence="1" key="1">
    <citation type="submission" date="2020-03" db="EMBL/GenBank/DDBJ databases">
        <title>A high-quality chromosome-level genome assembly of a woody plant with both climbing and erect habits, Rhamnella rubrinervis.</title>
        <authorList>
            <person name="Lu Z."/>
            <person name="Yang Y."/>
            <person name="Zhu X."/>
            <person name="Sun Y."/>
        </authorList>
    </citation>
    <scope>NUCLEOTIDE SEQUENCE</scope>
    <source>
        <strain evidence="1">BYM</strain>
        <tissue evidence="1">Leaf</tissue>
    </source>
</reference>
<protein>
    <submittedName>
        <fullName evidence="1">Uncharacterized protein</fullName>
    </submittedName>
</protein>
<accession>A0A8K0DNW0</accession>
<dbReference type="OrthoDB" id="1714247at2759"/>
<dbReference type="Proteomes" id="UP000796880">
    <property type="component" value="Unassembled WGS sequence"/>
</dbReference>
<dbReference type="AlphaFoldDB" id="A0A8K0DNW0"/>
<keyword evidence="2" id="KW-1185">Reference proteome</keyword>